<dbReference type="PANTHER" id="PTHR42924">
    <property type="entry name" value="EXONUCLEASE"/>
    <property type="match status" value="1"/>
</dbReference>
<dbReference type="InterPro" id="IPR003141">
    <property type="entry name" value="Pol/His_phosphatase_N"/>
</dbReference>
<dbReference type="InterPro" id="IPR052018">
    <property type="entry name" value="PHP_domain"/>
</dbReference>
<reference evidence="2 3" key="1">
    <citation type="submission" date="2016-10" db="EMBL/GenBank/DDBJ databases">
        <authorList>
            <person name="de Groot N.N."/>
        </authorList>
    </citation>
    <scope>NUCLEOTIDE SEQUENCE [LARGE SCALE GENOMIC DNA]</scope>
    <source>
        <strain evidence="2 3">ATCC BAA-466</strain>
    </source>
</reference>
<dbReference type="EMBL" id="FNCK01000005">
    <property type="protein sequence ID" value="SDG32396.1"/>
    <property type="molecule type" value="Genomic_DNA"/>
</dbReference>
<organism evidence="2 3">
    <name type="scientific">Facklamia miroungae</name>
    <dbReference type="NCBI Taxonomy" id="120956"/>
    <lineage>
        <taxon>Bacteria</taxon>
        <taxon>Bacillati</taxon>
        <taxon>Bacillota</taxon>
        <taxon>Bacilli</taxon>
        <taxon>Lactobacillales</taxon>
        <taxon>Aerococcaceae</taxon>
        <taxon>Facklamia</taxon>
    </lineage>
</organism>
<feature type="domain" description="Polymerase/histidinol phosphatase N-terminal" evidence="1">
    <location>
        <begin position="185"/>
        <end position="251"/>
    </location>
</feature>
<evidence type="ECO:0000313" key="2">
    <source>
        <dbReference type="EMBL" id="SDG32396.1"/>
    </source>
</evidence>
<dbReference type="PANTHER" id="PTHR42924:SF3">
    <property type="entry name" value="POLYMERASE_HISTIDINOL PHOSPHATASE N-TERMINAL DOMAIN-CONTAINING PROTEIN"/>
    <property type="match status" value="1"/>
</dbReference>
<dbReference type="GO" id="GO:0035312">
    <property type="term" value="F:5'-3' DNA exonuclease activity"/>
    <property type="evidence" value="ECO:0007669"/>
    <property type="project" value="TreeGrafter"/>
</dbReference>
<gene>
    <name evidence="2" type="ORF">SAMN05421791_10570</name>
</gene>
<keyword evidence="3" id="KW-1185">Reference proteome</keyword>
<accession>A0A1G7TAS4</accession>
<dbReference type="Gene3D" id="3.20.20.140">
    <property type="entry name" value="Metal-dependent hydrolases"/>
    <property type="match status" value="1"/>
</dbReference>
<proteinExistence type="predicted"/>
<dbReference type="NCBIfam" id="NF038032">
    <property type="entry name" value="CehA_McbA_metalo"/>
    <property type="match status" value="1"/>
</dbReference>
<protein>
    <recommendedName>
        <fullName evidence="1">Polymerase/histidinol phosphatase N-terminal domain-containing protein</fullName>
    </recommendedName>
</protein>
<dbReference type="GO" id="GO:0004534">
    <property type="term" value="F:5'-3' RNA exonuclease activity"/>
    <property type="evidence" value="ECO:0007669"/>
    <property type="project" value="TreeGrafter"/>
</dbReference>
<dbReference type="SMART" id="SM00481">
    <property type="entry name" value="POLIIIAc"/>
    <property type="match status" value="1"/>
</dbReference>
<dbReference type="RefSeq" id="WP_090289982.1">
    <property type="nucleotide sequence ID" value="NZ_FNCK01000005.1"/>
</dbReference>
<evidence type="ECO:0000313" key="3">
    <source>
        <dbReference type="Proteomes" id="UP000199708"/>
    </source>
</evidence>
<name>A0A1G7TAS4_9LACT</name>
<dbReference type="OrthoDB" id="9804333at2"/>
<dbReference type="InterPro" id="IPR016195">
    <property type="entry name" value="Pol/histidinol_Pase-like"/>
</dbReference>
<sequence length="495" mass="57141">MTNKIYEIELLKQDFKLYHSAHQTHINYQLEVPEGATELFITFHYEPLNERSPHALERSLIKEGLNPSLTKESDNYRNLLTLSINDPEGFRGAHHYFNTNQEIILSEHSASLGFIAGPIRTGRWEIILSCHGIFSDFVEGQIQVRVKCGEDYSYSWGIPLSNVGFKQKIRDCSQTTGIGWSFQTIELHTHTNHSDAQHTTQELLQAAEDLKLDWLAISDHNTTSALYEAKDNDNYNFNGKIIPAIEFTTFFGHFLLHGPIDYLNINWTQVGLHQIDELLGELSHFPLSITIAHPFSPGNPYCTGCRWDYPLPNLYNVDAIEVWNEPNPHLYESNTKAFNRWVQFLDQGYEIAATVGHDWHRPLEENQVVARMYINLPEDAGDLDLIKSLQYGRSYSTLRPQFHQLTINDYYGLGDRIKLQATNHLDLQISGLNDDEKILIYSNLGLMTTIEFDQSQSIQSYRYAFTALDLQYIRLEVRNSHQHLIAFTNCFYFEL</sequence>
<dbReference type="SUPFAM" id="SSF89550">
    <property type="entry name" value="PHP domain-like"/>
    <property type="match status" value="1"/>
</dbReference>
<dbReference type="Proteomes" id="UP000199708">
    <property type="component" value="Unassembled WGS sequence"/>
</dbReference>
<dbReference type="AlphaFoldDB" id="A0A1G7TAS4"/>
<dbReference type="STRING" id="120956.SAMN05421791_10570"/>
<evidence type="ECO:0000259" key="1">
    <source>
        <dbReference type="SMART" id="SM00481"/>
    </source>
</evidence>